<dbReference type="Gene3D" id="3.20.20.70">
    <property type="entry name" value="Aldolase class I"/>
    <property type="match status" value="1"/>
</dbReference>
<feature type="domain" description="Radical SAM core" evidence="18">
    <location>
        <begin position="43"/>
        <end position="272"/>
    </location>
</feature>
<comment type="similarity">
    <text evidence="2 16">Belongs to the radical SAM superfamily. Biotin synthase family.</text>
</comment>
<evidence type="ECO:0000259" key="18">
    <source>
        <dbReference type="PROSITE" id="PS51918"/>
    </source>
</evidence>
<dbReference type="Pfam" id="PF04055">
    <property type="entry name" value="Radical_SAM"/>
    <property type="match status" value="1"/>
</dbReference>
<dbReference type="InterPro" id="IPR013785">
    <property type="entry name" value="Aldolase_TIM"/>
</dbReference>
<dbReference type="InterPro" id="IPR058240">
    <property type="entry name" value="rSAM_sf"/>
</dbReference>
<evidence type="ECO:0000256" key="1">
    <source>
        <dbReference type="ARBA" id="ARBA00004942"/>
    </source>
</evidence>
<feature type="binding site" evidence="16 17">
    <location>
        <position position="65"/>
    </location>
    <ligand>
        <name>[4Fe-4S] cluster</name>
        <dbReference type="ChEBI" id="CHEBI:49883"/>
        <note>4Fe-4S-S-AdoMet</note>
    </ligand>
</feature>
<sequence>MDIFELKDKVIGGYDLTKEEAMALYEVNYDDLRKCADEIREHYCGNDFNFCTIINAKSGKCSEDCKFCAQSAHYGHNSDEYGLVKEDVVVADAQKQKDVGIERYSLVTSGKRLSDEEVDRICETIKTVIDDVGVEVCASFGLLSKENYQKLYDVGVRRIHNNLESSREYFKTVCSTHGYDEKIDAIKAAQEVGMEVCSGGIIGLGESRQDRIDMAFDLKELGVDSVPINILNSIKGTPMENNERLTKEEINRTIAIYRFIMKGSYIRLAGGRALLDDTGRESFMSGANASISGTLLTTQGIDPKSDIKMINELGYKVVV</sequence>
<feature type="binding site" evidence="16 17">
    <location>
        <position position="137"/>
    </location>
    <ligand>
        <name>[2Fe-2S] cluster</name>
        <dbReference type="ChEBI" id="CHEBI:190135"/>
    </ligand>
</feature>
<comment type="catalytic activity">
    <reaction evidence="13 16">
        <text>(4R,5S)-dethiobiotin + (sulfur carrier)-SH + 2 reduced [2Fe-2S]-[ferredoxin] + 2 S-adenosyl-L-methionine = (sulfur carrier)-H + biotin + 2 5'-deoxyadenosine + 2 L-methionine + 2 oxidized [2Fe-2S]-[ferredoxin]</text>
        <dbReference type="Rhea" id="RHEA:22060"/>
        <dbReference type="Rhea" id="RHEA-COMP:10000"/>
        <dbReference type="Rhea" id="RHEA-COMP:10001"/>
        <dbReference type="Rhea" id="RHEA-COMP:14737"/>
        <dbReference type="Rhea" id="RHEA-COMP:14739"/>
        <dbReference type="ChEBI" id="CHEBI:17319"/>
        <dbReference type="ChEBI" id="CHEBI:29917"/>
        <dbReference type="ChEBI" id="CHEBI:33737"/>
        <dbReference type="ChEBI" id="CHEBI:33738"/>
        <dbReference type="ChEBI" id="CHEBI:57586"/>
        <dbReference type="ChEBI" id="CHEBI:57844"/>
        <dbReference type="ChEBI" id="CHEBI:59789"/>
        <dbReference type="ChEBI" id="CHEBI:64428"/>
        <dbReference type="ChEBI" id="CHEBI:149473"/>
        <dbReference type="EC" id="2.8.1.6"/>
    </reaction>
</comment>
<evidence type="ECO:0000256" key="15">
    <source>
        <dbReference type="ARBA" id="ARBA00070199"/>
    </source>
</evidence>
<keyword evidence="11 16" id="KW-0408">Iron</keyword>
<comment type="cofactor">
    <cofactor evidence="17">
        <name>[2Fe-2S] cluster</name>
        <dbReference type="ChEBI" id="CHEBI:190135"/>
    </cofactor>
    <text evidence="17">Binds 1 [2Fe-2S] cluster. The cluster is coordinated with 3 cysteines and 1 arginine.</text>
</comment>
<evidence type="ECO:0000256" key="10">
    <source>
        <dbReference type="ARBA" id="ARBA00022756"/>
    </source>
</evidence>
<dbReference type="PROSITE" id="PS51918">
    <property type="entry name" value="RADICAL_SAM"/>
    <property type="match status" value="1"/>
</dbReference>
<evidence type="ECO:0000256" key="8">
    <source>
        <dbReference type="ARBA" id="ARBA00022714"/>
    </source>
</evidence>
<dbReference type="GO" id="GO:0004076">
    <property type="term" value="F:biotin synthase activity"/>
    <property type="evidence" value="ECO:0007669"/>
    <property type="project" value="UniProtKB-UniRule"/>
</dbReference>
<feature type="binding site" evidence="16 17">
    <location>
        <position position="267"/>
    </location>
    <ligand>
        <name>[2Fe-2S] cluster</name>
        <dbReference type="ChEBI" id="CHEBI:190135"/>
    </ligand>
</feature>
<dbReference type="NCBIfam" id="TIGR00433">
    <property type="entry name" value="bioB"/>
    <property type="match status" value="1"/>
</dbReference>
<comment type="pathway">
    <text evidence="1 16">Cofactor biosynthesis; biotin biosynthesis; biotin from 7,8-diaminononanoate: step 2/2.</text>
</comment>
<feature type="binding site" evidence="16 17">
    <location>
        <position position="61"/>
    </location>
    <ligand>
        <name>[4Fe-4S] cluster</name>
        <dbReference type="ChEBI" id="CHEBI:49883"/>
        <note>4Fe-4S-S-AdoMet</note>
    </ligand>
</feature>
<dbReference type="HAMAP" id="MF_01694">
    <property type="entry name" value="BioB"/>
    <property type="match status" value="1"/>
</dbReference>
<evidence type="ECO:0000256" key="9">
    <source>
        <dbReference type="ARBA" id="ARBA00022723"/>
    </source>
</evidence>
<evidence type="ECO:0000256" key="4">
    <source>
        <dbReference type="ARBA" id="ARBA00012236"/>
    </source>
</evidence>
<feature type="binding site" evidence="16 17">
    <location>
        <position position="68"/>
    </location>
    <ligand>
        <name>[4Fe-4S] cluster</name>
        <dbReference type="ChEBI" id="CHEBI:49883"/>
        <note>4Fe-4S-S-AdoMet</note>
    </ligand>
</feature>
<evidence type="ECO:0000313" key="20">
    <source>
        <dbReference type="Proteomes" id="UP000192368"/>
    </source>
</evidence>
<dbReference type="EC" id="2.8.1.6" evidence="4 16"/>
<dbReference type="AlphaFoldDB" id="A0A1W1VCF8"/>
<dbReference type="SFLD" id="SFLDG01278">
    <property type="entry name" value="biotin_synthase_like"/>
    <property type="match status" value="1"/>
</dbReference>
<dbReference type="SFLD" id="SFLDS00029">
    <property type="entry name" value="Radical_SAM"/>
    <property type="match status" value="1"/>
</dbReference>
<dbReference type="SUPFAM" id="SSF102114">
    <property type="entry name" value="Radical SAM enzymes"/>
    <property type="match status" value="1"/>
</dbReference>
<protein>
    <recommendedName>
        <fullName evidence="15 16">Biotin synthase</fullName>
        <ecNumber evidence="4 16">2.8.1.6</ecNumber>
    </recommendedName>
</protein>
<dbReference type="PANTHER" id="PTHR22976:SF2">
    <property type="entry name" value="BIOTIN SYNTHASE, MITOCHONDRIAL"/>
    <property type="match status" value="1"/>
</dbReference>
<dbReference type="RefSeq" id="WP_084231274.1">
    <property type="nucleotide sequence ID" value="NZ_FWWR01000011.1"/>
</dbReference>
<dbReference type="GO" id="GO:0005506">
    <property type="term" value="F:iron ion binding"/>
    <property type="evidence" value="ECO:0007669"/>
    <property type="project" value="UniProtKB-UniRule"/>
</dbReference>
<dbReference type="STRING" id="573058.SAMN00017477_1735"/>
<keyword evidence="12 16" id="KW-0411">Iron-sulfur</keyword>
<name>A0A1W1VCF8_PEPAS</name>
<dbReference type="CDD" id="cd01335">
    <property type="entry name" value="Radical_SAM"/>
    <property type="match status" value="1"/>
</dbReference>
<evidence type="ECO:0000256" key="7">
    <source>
        <dbReference type="ARBA" id="ARBA00022691"/>
    </source>
</evidence>
<evidence type="ECO:0000256" key="2">
    <source>
        <dbReference type="ARBA" id="ARBA00010765"/>
    </source>
</evidence>
<dbReference type="InterPro" id="IPR007197">
    <property type="entry name" value="rSAM"/>
</dbReference>
<evidence type="ECO:0000256" key="17">
    <source>
        <dbReference type="PIRSR" id="PIRSR001619-1"/>
    </source>
</evidence>
<evidence type="ECO:0000256" key="6">
    <source>
        <dbReference type="ARBA" id="ARBA00022679"/>
    </source>
</evidence>
<dbReference type="Proteomes" id="UP000192368">
    <property type="component" value="Unassembled WGS sequence"/>
</dbReference>
<keyword evidence="5 16" id="KW-0004">4Fe-4S</keyword>
<accession>A0A1W1VCF8</accession>
<evidence type="ECO:0000256" key="13">
    <source>
        <dbReference type="ARBA" id="ARBA00051157"/>
    </source>
</evidence>
<dbReference type="SFLD" id="SFLDG01060">
    <property type="entry name" value="BATS_domain_containing"/>
    <property type="match status" value="1"/>
</dbReference>
<feature type="binding site" evidence="16 17">
    <location>
        <position position="197"/>
    </location>
    <ligand>
        <name>[2Fe-2S] cluster</name>
        <dbReference type="ChEBI" id="CHEBI:190135"/>
    </ligand>
</feature>
<proteinExistence type="inferred from homology"/>
<dbReference type="OrthoDB" id="9786826at2"/>
<dbReference type="PANTHER" id="PTHR22976">
    <property type="entry name" value="BIOTIN SYNTHASE"/>
    <property type="match status" value="1"/>
</dbReference>
<dbReference type="SMART" id="SM00876">
    <property type="entry name" value="BATS"/>
    <property type="match status" value="1"/>
</dbReference>
<dbReference type="InterPro" id="IPR006638">
    <property type="entry name" value="Elp3/MiaA/NifB-like_rSAM"/>
</dbReference>
<keyword evidence="10 16" id="KW-0093">Biotin biosynthesis</keyword>
<evidence type="ECO:0000256" key="3">
    <source>
        <dbReference type="ARBA" id="ARBA00011738"/>
    </source>
</evidence>
<comment type="subunit">
    <text evidence="3 16">Homodimer.</text>
</comment>
<evidence type="ECO:0000256" key="14">
    <source>
        <dbReference type="ARBA" id="ARBA00057568"/>
    </source>
</evidence>
<evidence type="ECO:0000313" key="19">
    <source>
        <dbReference type="EMBL" id="SMB90986.1"/>
    </source>
</evidence>
<feature type="binding site" evidence="16 17">
    <location>
        <position position="105"/>
    </location>
    <ligand>
        <name>[2Fe-2S] cluster</name>
        <dbReference type="ChEBI" id="CHEBI:190135"/>
    </ligand>
</feature>
<dbReference type="Pfam" id="PF06968">
    <property type="entry name" value="BATS"/>
    <property type="match status" value="1"/>
</dbReference>
<dbReference type="GO" id="GO:0051537">
    <property type="term" value="F:2 iron, 2 sulfur cluster binding"/>
    <property type="evidence" value="ECO:0007669"/>
    <property type="project" value="UniProtKB-KW"/>
</dbReference>
<dbReference type="GO" id="GO:0051539">
    <property type="term" value="F:4 iron, 4 sulfur cluster binding"/>
    <property type="evidence" value="ECO:0007669"/>
    <property type="project" value="UniProtKB-KW"/>
</dbReference>
<dbReference type="EMBL" id="FWWR01000011">
    <property type="protein sequence ID" value="SMB90986.1"/>
    <property type="molecule type" value="Genomic_DNA"/>
</dbReference>
<dbReference type="InterPro" id="IPR002684">
    <property type="entry name" value="Biotin_synth/BioAB"/>
</dbReference>
<keyword evidence="6 16" id="KW-0808">Transferase</keyword>
<keyword evidence="7 16" id="KW-0949">S-adenosyl-L-methionine</keyword>
<keyword evidence="9 16" id="KW-0479">Metal-binding</keyword>
<dbReference type="InterPro" id="IPR010722">
    <property type="entry name" value="BATS_dom"/>
</dbReference>
<comment type="cofactor">
    <cofactor evidence="16">
        <name>[2Fe-2S] cluster</name>
        <dbReference type="ChEBI" id="CHEBI:190135"/>
    </cofactor>
    <text evidence="16">Binds 1 [2Fe-2S] cluster. The cluster is coordinated with 3 cysteines and 1 arginine.</text>
</comment>
<keyword evidence="20" id="KW-1185">Reference proteome</keyword>
<evidence type="ECO:0000256" key="11">
    <source>
        <dbReference type="ARBA" id="ARBA00023004"/>
    </source>
</evidence>
<dbReference type="InterPro" id="IPR024177">
    <property type="entry name" value="Biotin_synthase"/>
</dbReference>
<dbReference type="FunFam" id="3.20.20.70:FF:000026">
    <property type="entry name" value="Biotin synthase"/>
    <property type="match status" value="1"/>
</dbReference>
<keyword evidence="8 16" id="KW-0001">2Fe-2S</keyword>
<dbReference type="UniPathway" id="UPA00078">
    <property type="reaction ID" value="UER00162"/>
</dbReference>
<comment type="cofactor">
    <cofactor evidence="16 17">
        <name>[4Fe-4S] cluster</name>
        <dbReference type="ChEBI" id="CHEBI:49883"/>
    </cofactor>
    <text evidence="16 17">Binds 1 [4Fe-4S] cluster. The cluster is coordinated with 3 cysteines and an exchangeable S-adenosyl-L-methionine.</text>
</comment>
<dbReference type="PIRSF" id="PIRSF001619">
    <property type="entry name" value="Biotin_synth"/>
    <property type="match status" value="1"/>
</dbReference>
<comment type="function">
    <text evidence="14 16">Catalyzes the conversion of dethiobiotin (DTB) to biotin by the insertion of a sulfur atom into dethiobiotin via a radical-based mechanism.</text>
</comment>
<evidence type="ECO:0000256" key="5">
    <source>
        <dbReference type="ARBA" id="ARBA00022485"/>
    </source>
</evidence>
<organism evidence="19 20">
    <name type="scientific">Peptoniphilus asaccharolyticus DSM 20463</name>
    <dbReference type="NCBI Taxonomy" id="573058"/>
    <lineage>
        <taxon>Bacteria</taxon>
        <taxon>Bacillati</taxon>
        <taxon>Bacillota</taxon>
        <taxon>Tissierellia</taxon>
        <taxon>Tissierellales</taxon>
        <taxon>Peptoniphilaceae</taxon>
        <taxon>Peptoniphilus</taxon>
    </lineage>
</organism>
<reference evidence="20" key="1">
    <citation type="submission" date="2017-04" db="EMBL/GenBank/DDBJ databases">
        <authorList>
            <person name="Varghese N."/>
            <person name="Submissions S."/>
        </authorList>
    </citation>
    <scope>NUCLEOTIDE SEQUENCE [LARGE SCALE GENOMIC DNA]</scope>
    <source>
        <strain evidence="20">DSM 20463</strain>
    </source>
</reference>
<dbReference type="GO" id="GO:0009102">
    <property type="term" value="P:biotin biosynthetic process"/>
    <property type="evidence" value="ECO:0007669"/>
    <property type="project" value="UniProtKB-UniRule"/>
</dbReference>
<evidence type="ECO:0000256" key="12">
    <source>
        <dbReference type="ARBA" id="ARBA00023014"/>
    </source>
</evidence>
<evidence type="ECO:0000256" key="16">
    <source>
        <dbReference type="HAMAP-Rule" id="MF_01694"/>
    </source>
</evidence>
<gene>
    <name evidence="16" type="primary">bioB</name>
    <name evidence="19" type="ORF">SAMN00017477_1735</name>
</gene>
<dbReference type="SMART" id="SM00729">
    <property type="entry name" value="Elp3"/>
    <property type="match status" value="1"/>
</dbReference>